<keyword evidence="5" id="KW-0904">Protein phosphatase</keyword>
<keyword evidence="5" id="KW-0378">Hydrolase</keyword>
<sequence>MAAGTLDSWMSAGCSGPAKKRKSGTAHDDPLPTKRAKPDTKPKPQESTPATKSKPEPTPLNATPTLALKEETGDIFAAPPNTLLIHACNTDGSWSGGIAQAFQSRYPSAFQKYAEHCHEIGGAKLVGTAQLIPPQSGDSSKHFVGCLFTSRHYGRRKDPPAKILAATGVAMEELLKQVKGFNAGVGEGERVGEVRICRINSGLFRVPWGKTTAVLEGLGVGGEDVRVVKVVSPPEEEE</sequence>
<dbReference type="STRING" id="329884.A0A4U0WGJ7"/>
<feature type="compositionally biased region" description="Basic and acidic residues" evidence="7">
    <location>
        <begin position="25"/>
        <end position="44"/>
    </location>
</feature>
<dbReference type="Pfam" id="PF01661">
    <property type="entry name" value="Macro"/>
    <property type="match status" value="1"/>
</dbReference>
<comment type="similarity">
    <text evidence="2">Belongs to the POA1 family.</text>
</comment>
<dbReference type="EMBL" id="NAJQ01001183">
    <property type="protein sequence ID" value="TKA61677.1"/>
    <property type="molecule type" value="Genomic_DNA"/>
</dbReference>
<evidence type="ECO:0000256" key="2">
    <source>
        <dbReference type="ARBA" id="ARBA00006575"/>
    </source>
</evidence>
<evidence type="ECO:0000256" key="3">
    <source>
        <dbReference type="ARBA" id="ARBA00012983"/>
    </source>
</evidence>
<evidence type="ECO:0000256" key="7">
    <source>
        <dbReference type="SAM" id="MobiDB-lite"/>
    </source>
</evidence>
<dbReference type="InterPro" id="IPR002589">
    <property type="entry name" value="Macro_dom"/>
</dbReference>
<gene>
    <name evidence="9" type="ORF">B0A55_12630</name>
</gene>
<comment type="function">
    <text evidence="1">Highly specific phosphatase involved in the metabolism of ADP-ribose 1''-phosphate (Appr1p) which is produced as a consequence of tRNA splicing.</text>
</comment>
<reference evidence="9 10" key="1">
    <citation type="submission" date="2017-03" db="EMBL/GenBank/DDBJ databases">
        <title>Genomes of endolithic fungi from Antarctica.</title>
        <authorList>
            <person name="Coleine C."/>
            <person name="Masonjones S."/>
            <person name="Stajich J.E."/>
        </authorList>
    </citation>
    <scope>NUCLEOTIDE SEQUENCE [LARGE SCALE GENOMIC DNA]</scope>
    <source>
        <strain evidence="9 10">CCFEE 5184</strain>
    </source>
</reference>
<feature type="domain" description="Macro" evidence="8">
    <location>
        <begin position="67"/>
        <end position="215"/>
    </location>
</feature>
<feature type="region of interest" description="Disordered" evidence="7">
    <location>
        <begin position="1"/>
        <end position="63"/>
    </location>
</feature>
<evidence type="ECO:0000313" key="9">
    <source>
        <dbReference type="EMBL" id="TKA61677.1"/>
    </source>
</evidence>
<organism evidence="9 10">
    <name type="scientific">Friedmanniomyces simplex</name>
    <dbReference type="NCBI Taxonomy" id="329884"/>
    <lineage>
        <taxon>Eukaryota</taxon>
        <taxon>Fungi</taxon>
        <taxon>Dikarya</taxon>
        <taxon>Ascomycota</taxon>
        <taxon>Pezizomycotina</taxon>
        <taxon>Dothideomycetes</taxon>
        <taxon>Dothideomycetidae</taxon>
        <taxon>Mycosphaerellales</taxon>
        <taxon>Teratosphaeriaceae</taxon>
        <taxon>Friedmanniomyces</taxon>
    </lineage>
</organism>
<evidence type="ECO:0000256" key="6">
    <source>
        <dbReference type="ARBA" id="ARBA00034427"/>
    </source>
</evidence>
<name>A0A4U0WGJ7_9PEZI</name>
<dbReference type="OrthoDB" id="2155246at2759"/>
<dbReference type="Proteomes" id="UP000309340">
    <property type="component" value="Unassembled WGS sequence"/>
</dbReference>
<keyword evidence="10" id="KW-1185">Reference proteome</keyword>
<dbReference type="EC" id="3.1.3.84" evidence="3"/>
<proteinExistence type="inferred from homology"/>
<dbReference type="CDD" id="cd02901">
    <property type="entry name" value="Macro_Poa1p-like"/>
    <property type="match status" value="1"/>
</dbReference>
<dbReference type="GO" id="GO:0140291">
    <property type="term" value="P:peptidyl-glutamate ADP-deribosylation"/>
    <property type="evidence" value="ECO:0007669"/>
    <property type="project" value="TreeGrafter"/>
</dbReference>
<dbReference type="PANTHER" id="PTHR12521:SF0">
    <property type="entry name" value="ADP-RIBOSE GLYCOHYDROLASE OARD1"/>
    <property type="match status" value="1"/>
</dbReference>
<dbReference type="PANTHER" id="PTHR12521">
    <property type="entry name" value="PROTEIN C6ORF130"/>
    <property type="match status" value="1"/>
</dbReference>
<dbReference type="InterPro" id="IPR043472">
    <property type="entry name" value="Macro_dom-like"/>
</dbReference>
<comment type="catalytic activity">
    <reaction evidence="6">
        <text>ADP-alpha-D-ribose 1''-phosphate + H2O = ADP-D-ribose + phosphate</text>
        <dbReference type="Rhea" id="RHEA:25029"/>
        <dbReference type="ChEBI" id="CHEBI:15377"/>
        <dbReference type="ChEBI" id="CHEBI:43474"/>
        <dbReference type="ChEBI" id="CHEBI:57967"/>
        <dbReference type="ChEBI" id="CHEBI:58753"/>
        <dbReference type="EC" id="3.1.3.84"/>
    </reaction>
</comment>
<comment type="caution">
    <text evidence="9">The sequence shown here is derived from an EMBL/GenBank/DDBJ whole genome shotgun (WGS) entry which is preliminary data.</text>
</comment>
<dbReference type="InterPro" id="IPR050892">
    <property type="entry name" value="ADP-ribose_metab_enzymes"/>
</dbReference>
<evidence type="ECO:0000259" key="8">
    <source>
        <dbReference type="SMART" id="SM00506"/>
    </source>
</evidence>
<dbReference type="SMART" id="SM00506">
    <property type="entry name" value="A1pp"/>
    <property type="match status" value="1"/>
</dbReference>
<dbReference type="Gene3D" id="3.40.220.10">
    <property type="entry name" value="Leucine Aminopeptidase, subunit E, domain 1"/>
    <property type="match status" value="1"/>
</dbReference>
<evidence type="ECO:0000313" key="10">
    <source>
        <dbReference type="Proteomes" id="UP000309340"/>
    </source>
</evidence>
<dbReference type="AlphaFoldDB" id="A0A4U0WGJ7"/>
<accession>A0A4U0WGJ7</accession>
<dbReference type="GO" id="GO:0004721">
    <property type="term" value="F:phosphoprotein phosphatase activity"/>
    <property type="evidence" value="ECO:0007669"/>
    <property type="project" value="UniProtKB-KW"/>
</dbReference>
<evidence type="ECO:0000256" key="4">
    <source>
        <dbReference type="ARBA" id="ARBA00019744"/>
    </source>
</evidence>
<evidence type="ECO:0000256" key="1">
    <source>
        <dbReference type="ARBA" id="ARBA00002432"/>
    </source>
</evidence>
<evidence type="ECO:0000256" key="5">
    <source>
        <dbReference type="ARBA" id="ARBA00022912"/>
    </source>
</evidence>
<protein>
    <recommendedName>
        <fullName evidence="4">ADP-ribose 1''-phosphate phosphatase</fullName>
        <ecNumber evidence="3">3.1.3.84</ecNumber>
    </recommendedName>
</protein>
<dbReference type="SUPFAM" id="SSF52949">
    <property type="entry name" value="Macro domain-like"/>
    <property type="match status" value="1"/>
</dbReference>